<evidence type="ECO:0000313" key="10">
    <source>
        <dbReference type="EMBL" id="ELZ50450.1"/>
    </source>
</evidence>
<feature type="domain" description="Histidine kinase" evidence="7">
    <location>
        <begin position="149"/>
        <end position="337"/>
    </location>
</feature>
<organism evidence="10 11">
    <name type="scientific">Halorubrum coriense DSM 10284</name>
    <dbReference type="NCBI Taxonomy" id="1227466"/>
    <lineage>
        <taxon>Archaea</taxon>
        <taxon>Methanobacteriati</taxon>
        <taxon>Methanobacteriota</taxon>
        <taxon>Stenosarchaea group</taxon>
        <taxon>Halobacteria</taxon>
        <taxon>Halobacteriales</taxon>
        <taxon>Haloferacaceae</taxon>
        <taxon>Halorubrum</taxon>
    </lineage>
</organism>
<evidence type="ECO:0000313" key="11">
    <source>
        <dbReference type="Proteomes" id="UP000011509"/>
    </source>
</evidence>
<dbReference type="Gene3D" id="1.10.287.130">
    <property type="match status" value="1"/>
</dbReference>
<dbReference type="SMART" id="SM00387">
    <property type="entry name" value="HATPase_c"/>
    <property type="match status" value="1"/>
</dbReference>
<dbReference type="EMBL" id="AOJL01000013">
    <property type="protein sequence ID" value="ELZ50450.1"/>
    <property type="molecule type" value="Genomic_DNA"/>
</dbReference>
<sequence>MDDRNPDRRARDLSRYETILGSLDDAVYAIRSDGTVAYVNERYAEMKGVDRDKFLGTGTYDWGSEETARLARREHTEMWEAAHNTGVVEYEFEPIDGEPFPAEMRFGPTDLGDGEELGRVGVIRDISERKYRERELQRQNERLDEFASIVSHDLRNPLDVAQGYLGLAREEHDSPHLEAVAKAHDRMGTLIDDLLTLAREGVDVESLEPVALGAVTEECWQGVETADTTLRAEATATIRADRSRLKQLLENLLRNAVSHGGPAVTITVGDLDSGFYVADNGPGIPEDERNEVFGRDHTANPEGAGLGLAIVERVAEAHGWAVGVTDGPDGGARFEFTGVDVE</sequence>
<evidence type="ECO:0000256" key="6">
    <source>
        <dbReference type="ARBA" id="ARBA00023012"/>
    </source>
</evidence>
<dbReference type="PATRIC" id="fig|1227466.3.peg.523"/>
<dbReference type="InterPro" id="IPR036097">
    <property type="entry name" value="HisK_dim/P_sf"/>
</dbReference>
<evidence type="ECO:0000256" key="2">
    <source>
        <dbReference type="ARBA" id="ARBA00012438"/>
    </source>
</evidence>
<evidence type="ECO:0000259" key="9">
    <source>
        <dbReference type="PROSITE" id="PS50113"/>
    </source>
</evidence>
<dbReference type="PANTHER" id="PTHR43711">
    <property type="entry name" value="TWO-COMPONENT HISTIDINE KINASE"/>
    <property type="match status" value="1"/>
</dbReference>
<accession>M0ERX6</accession>
<evidence type="ECO:0000259" key="8">
    <source>
        <dbReference type="PROSITE" id="PS50112"/>
    </source>
</evidence>
<dbReference type="InterPro" id="IPR000014">
    <property type="entry name" value="PAS"/>
</dbReference>
<proteinExistence type="predicted"/>
<dbReference type="RefSeq" id="WP_006111931.1">
    <property type="nucleotide sequence ID" value="NZ_AOJL01000013.1"/>
</dbReference>
<dbReference type="PRINTS" id="PR00344">
    <property type="entry name" value="BCTRLSENSOR"/>
</dbReference>
<dbReference type="InterPro" id="IPR005467">
    <property type="entry name" value="His_kinase_dom"/>
</dbReference>
<evidence type="ECO:0000256" key="3">
    <source>
        <dbReference type="ARBA" id="ARBA00022553"/>
    </source>
</evidence>
<dbReference type="CDD" id="cd00082">
    <property type="entry name" value="HisKA"/>
    <property type="match status" value="1"/>
</dbReference>
<dbReference type="OrthoDB" id="8127at2157"/>
<evidence type="ECO:0000259" key="7">
    <source>
        <dbReference type="PROSITE" id="PS50109"/>
    </source>
</evidence>
<dbReference type="Pfam" id="PF08448">
    <property type="entry name" value="PAS_4"/>
    <property type="match status" value="1"/>
</dbReference>
<keyword evidence="3" id="KW-0597">Phosphoprotein</keyword>
<dbReference type="Gene3D" id="3.30.565.10">
    <property type="entry name" value="Histidine kinase-like ATPase, C-terminal domain"/>
    <property type="match status" value="1"/>
</dbReference>
<dbReference type="InterPro" id="IPR003594">
    <property type="entry name" value="HATPase_dom"/>
</dbReference>
<dbReference type="EC" id="2.7.13.3" evidence="2"/>
<dbReference type="InterPro" id="IPR036890">
    <property type="entry name" value="HATPase_C_sf"/>
</dbReference>
<evidence type="ECO:0000256" key="5">
    <source>
        <dbReference type="ARBA" id="ARBA00022777"/>
    </source>
</evidence>
<keyword evidence="5 10" id="KW-0418">Kinase</keyword>
<dbReference type="InterPro" id="IPR000700">
    <property type="entry name" value="PAS-assoc_C"/>
</dbReference>
<name>M0ERX6_9EURY</name>
<dbReference type="SUPFAM" id="SSF47384">
    <property type="entry name" value="Homodimeric domain of signal transducing histidine kinase"/>
    <property type="match status" value="1"/>
</dbReference>
<feature type="domain" description="PAS" evidence="8">
    <location>
        <begin position="12"/>
        <end position="56"/>
    </location>
</feature>
<gene>
    <name evidence="10" type="ORF">C464_02580</name>
</gene>
<dbReference type="CDD" id="cd00075">
    <property type="entry name" value="HATPase"/>
    <property type="match status" value="1"/>
</dbReference>
<reference evidence="10 11" key="1">
    <citation type="journal article" date="2014" name="PLoS Genet.">
        <title>Phylogenetically driven sequencing of extremely halophilic archaea reveals strategies for static and dynamic osmo-response.</title>
        <authorList>
            <person name="Becker E.A."/>
            <person name="Seitzer P.M."/>
            <person name="Tritt A."/>
            <person name="Larsen D."/>
            <person name="Krusor M."/>
            <person name="Yao A.I."/>
            <person name="Wu D."/>
            <person name="Madern D."/>
            <person name="Eisen J.A."/>
            <person name="Darling A.E."/>
            <person name="Facciotti M.T."/>
        </authorList>
    </citation>
    <scope>NUCLEOTIDE SEQUENCE [LARGE SCALE GENOMIC DNA]</scope>
    <source>
        <strain evidence="10 11">DSM 10284</strain>
    </source>
</reference>
<dbReference type="SUPFAM" id="SSF55785">
    <property type="entry name" value="PYP-like sensor domain (PAS domain)"/>
    <property type="match status" value="1"/>
</dbReference>
<dbReference type="AlphaFoldDB" id="M0ERX6"/>
<keyword evidence="4" id="KW-0808">Transferase</keyword>
<dbReference type="InterPro" id="IPR004358">
    <property type="entry name" value="Sig_transdc_His_kin-like_C"/>
</dbReference>
<dbReference type="PROSITE" id="PS50109">
    <property type="entry name" value="HIS_KIN"/>
    <property type="match status" value="1"/>
</dbReference>
<keyword evidence="11" id="KW-1185">Reference proteome</keyword>
<comment type="caution">
    <text evidence="10">The sequence shown here is derived from an EMBL/GenBank/DDBJ whole genome shotgun (WGS) entry which is preliminary data.</text>
</comment>
<dbReference type="Proteomes" id="UP000011509">
    <property type="component" value="Unassembled WGS sequence"/>
</dbReference>
<dbReference type="SUPFAM" id="SSF55874">
    <property type="entry name" value="ATPase domain of HSP90 chaperone/DNA topoisomerase II/histidine kinase"/>
    <property type="match status" value="1"/>
</dbReference>
<dbReference type="InterPro" id="IPR003661">
    <property type="entry name" value="HisK_dim/P_dom"/>
</dbReference>
<dbReference type="Gene3D" id="3.30.450.20">
    <property type="entry name" value="PAS domain"/>
    <property type="match status" value="1"/>
</dbReference>
<dbReference type="CDD" id="cd00130">
    <property type="entry name" value="PAS"/>
    <property type="match status" value="1"/>
</dbReference>
<protein>
    <recommendedName>
        <fullName evidence="2">histidine kinase</fullName>
        <ecNumber evidence="2">2.7.13.3</ecNumber>
    </recommendedName>
</protein>
<dbReference type="Pfam" id="PF02518">
    <property type="entry name" value="HATPase_c"/>
    <property type="match status" value="1"/>
</dbReference>
<comment type="catalytic activity">
    <reaction evidence="1">
        <text>ATP + protein L-histidine = ADP + protein N-phospho-L-histidine.</text>
        <dbReference type="EC" id="2.7.13.3"/>
    </reaction>
</comment>
<dbReference type="InterPro" id="IPR050736">
    <property type="entry name" value="Sensor_HK_Regulatory"/>
</dbReference>
<dbReference type="InterPro" id="IPR013656">
    <property type="entry name" value="PAS_4"/>
</dbReference>
<dbReference type="NCBIfam" id="TIGR00229">
    <property type="entry name" value="sensory_box"/>
    <property type="match status" value="1"/>
</dbReference>
<dbReference type="InterPro" id="IPR035965">
    <property type="entry name" value="PAS-like_dom_sf"/>
</dbReference>
<evidence type="ECO:0000256" key="4">
    <source>
        <dbReference type="ARBA" id="ARBA00022679"/>
    </source>
</evidence>
<dbReference type="PROSITE" id="PS50113">
    <property type="entry name" value="PAC"/>
    <property type="match status" value="1"/>
</dbReference>
<dbReference type="PROSITE" id="PS50112">
    <property type="entry name" value="PAS"/>
    <property type="match status" value="1"/>
</dbReference>
<dbReference type="Pfam" id="PF00512">
    <property type="entry name" value="HisKA"/>
    <property type="match status" value="1"/>
</dbReference>
<dbReference type="PANTHER" id="PTHR43711:SF1">
    <property type="entry name" value="HISTIDINE KINASE 1"/>
    <property type="match status" value="1"/>
</dbReference>
<keyword evidence="6" id="KW-0902">Two-component regulatory system</keyword>
<dbReference type="SMART" id="SM00388">
    <property type="entry name" value="HisKA"/>
    <property type="match status" value="1"/>
</dbReference>
<evidence type="ECO:0000256" key="1">
    <source>
        <dbReference type="ARBA" id="ARBA00000085"/>
    </source>
</evidence>
<feature type="domain" description="PAC" evidence="9">
    <location>
        <begin position="86"/>
        <end position="138"/>
    </location>
</feature>
<dbReference type="STRING" id="1227466.C464_02580"/>
<dbReference type="GO" id="GO:0000155">
    <property type="term" value="F:phosphorelay sensor kinase activity"/>
    <property type="evidence" value="ECO:0007669"/>
    <property type="project" value="InterPro"/>
</dbReference>